<reference evidence="2" key="1">
    <citation type="submission" date="2020-01" db="EMBL/GenBank/DDBJ databases">
        <title>Insect and environment-associated Actinomycetes.</title>
        <authorList>
            <person name="Currrie C."/>
            <person name="Chevrette M."/>
            <person name="Carlson C."/>
            <person name="Stubbendieck R."/>
            <person name="Wendt-Pienkowski E."/>
        </authorList>
    </citation>
    <scope>NUCLEOTIDE SEQUENCE</scope>
    <source>
        <strain evidence="2">SID14436</strain>
    </source>
</reference>
<gene>
    <name evidence="2" type="ORF">G3I53_28550</name>
</gene>
<evidence type="ECO:0000313" key="2">
    <source>
        <dbReference type="EMBL" id="NEA89887.1"/>
    </source>
</evidence>
<protein>
    <submittedName>
        <fullName evidence="2">Uncharacterized protein</fullName>
    </submittedName>
</protein>
<evidence type="ECO:0000256" key="1">
    <source>
        <dbReference type="SAM" id="MobiDB-lite"/>
    </source>
</evidence>
<sequence length="186" mass="19860">MATPGPAPPLTQGTTHVVRVNQSSNPRSVVVLSSGTDWRTRAAGQKRSSGAESEIPRKQPAKIRALQQAISLANMAINRKNWSAARYALSRARVLAEALPTNVAVAERERLSAARKRFAARNTPAAKKAKQAKATATKRAGGKKPAPKKPTAKSAAKQPKPAPVRDLGDRFINRAALGYGPTNETR</sequence>
<feature type="compositionally biased region" description="Polar residues" evidence="1">
    <location>
        <begin position="11"/>
        <end position="37"/>
    </location>
</feature>
<feature type="compositionally biased region" description="Basic residues" evidence="1">
    <location>
        <begin position="140"/>
        <end position="151"/>
    </location>
</feature>
<organism evidence="2">
    <name type="scientific">Streptomyces sp. SID14436</name>
    <dbReference type="NCBI Taxonomy" id="2706070"/>
    <lineage>
        <taxon>Bacteria</taxon>
        <taxon>Bacillati</taxon>
        <taxon>Actinomycetota</taxon>
        <taxon>Actinomycetes</taxon>
        <taxon>Kitasatosporales</taxon>
        <taxon>Streptomycetaceae</taxon>
        <taxon>Streptomyces</taxon>
    </lineage>
</organism>
<feature type="region of interest" description="Disordered" evidence="1">
    <location>
        <begin position="116"/>
        <end position="186"/>
    </location>
</feature>
<dbReference type="AlphaFoldDB" id="A0A6G3R374"/>
<proteinExistence type="predicted"/>
<name>A0A6G3R374_9ACTN</name>
<feature type="region of interest" description="Disordered" evidence="1">
    <location>
        <begin position="1"/>
        <end position="60"/>
    </location>
</feature>
<accession>A0A6G3R374</accession>
<dbReference type="EMBL" id="JAAGMD010000791">
    <property type="protein sequence ID" value="NEA89887.1"/>
    <property type="molecule type" value="Genomic_DNA"/>
</dbReference>
<comment type="caution">
    <text evidence="2">The sequence shown here is derived from an EMBL/GenBank/DDBJ whole genome shotgun (WGS) entry which is preliminary data.</text>
</comment>